<comment type="caution">
    <text evidence="3">The sequence shown here is derived from an EMBL/GenBank/DDBJ whole genome shotgun (WGS) entry which is preliminary data.</text>
</comment>
<dbReference type="Proteomes" id="UP001168579">
    <property type="component" value="Unassembled WGS sequence"/>
</dbReference>
<dbReference type="Gene3D" id="2.60.40.2060">
    <property type="match status" value="1"/>
</dbReference>
<dbReference type="InterPro" id="IPR041186">
    <property type="entry name" value="DUF3823_C"/>
</dbReference>
<keyword evidence="4" id="KW-1185">Reference proteome</keyword>
<dbReference type="Pfam" id="PF18003">
    <property type="entry name" value="DUF3823_C"/>
    <property type="match status" value="1"/>
</dbReference>
<organism evidence="3 4">
    <name type="scientific">Maribacter confluentis</name>
    <dbReference type="NCBI Taxonomy" id="1656093"/>
    <lineage>
        <taxon>Bacteria</taxon>
        <taxon>Pseudomonadati</taxon>
        <taxon>Bacteroidota</taxon>
        <taxon>Flavobacteriia</taxon>
        <taxon>Flavobacteriales</taxon>
        <taxon>Flavobacteriaceae</taxon>
        <taxon>Maribacter</taxon>
    </lineage>
</organism>
<dbReference type="Gene3D" id="2.60.40.1120">
    <property type="entry name" value="Carboxypeptidase-like, regulatory domain"/>
    <property type="match status" value="1"/>
</dbReference>
<reference evidence="3" key="1">
    <citation type="journal article" date="2014" name="Int. J. Syst. Evol. Microbiol.">
        <title>Complete genome of a new Firmicutes species belonging to the dominant human colonic microbiota ('Ruminococcus bicirculans') reveals two chromosomes and a selective capacity to utilize plant glucans.</title>
        <authorList>
            <consortium name="NISC Comparative Sequencing Program"/>
            <person name="Wegmann U."/>
            <person name="Louis P."/>
            <person name="Goesmann A."/>
            <person name="Henrissat B."/>
            <person name="Duncan S.H."/>
            <person name="Flint H.J."/>
        </authorList>
    </citation>
    <scope>NUCLEOTIDE SEQUENCE</scope>
    <source>
        <strain evidence="3">CECT 8869</strain>
    </source>
</reference>
<evidence type="ECO:0000313" key="3">
    <source>
        <dbReference type="EMBL" id="MDO1512177.1"/>
    </source>
</evidence>
<evidence type="ECO:0000259" key="2">
    <source>
        <dbReference type="Pfam" id="PF18003"/>
    </source>
</evidence>
<reference evidence="3" key="2">
    <citation type="submission" date="2023-06" db="EMBL/GenBank/DDBJ databases">
        <authorList>
            <person name="Lucena T."/>
            <person name="Sun Q."/>
        </authorList>
    </citation>
    <scope>NUCLEOTIDE SEQUENCE</scope>
    <source>
        <strain evidence="3">CECT 8869</strain>
    </source>
</reference>
<evidence type="ECO:0000259" key="1">
    <source>
        <dbReference type="Pfam" id="PF12866"/>
    </source>
</evidence>
<evidence type="ECO:0000313" key="4">
    <source>
        <dbReference type="Proteomes" id="UP001168579"/>
    </source>
</evidence>
<proteinExistence type="predicted"/>
<accession>A0ABT8RP19</accession>
<dbReference type="RefSeq" id="WP_304435300.1">
    <property type="nucleotide sequence ID" value="NZ_JAUKUC010000001.1"/>
</dbReference>
<gene>
    <name evidence="3" type="ORF">Q2T41_05860</name>
</gene>
<dbReference type="PROSITE" id="PS51257">
    <property type="entry name" value="PROKAR_LIPOPROTEIN"/>
    <property type="match status" value="1"/>
</dbReference>
<sequence length="229" mass="25230">MKSKIYFLLLGTFLLVTSCELDNFDEPDAILTGNIVFNGEPIPVARNQVRFELWQSGYGTPAPIDVAVAQDGSFSSRLFSGNYKLAFLASEGPFIAPTDTIFFNLNGNTTRDFEVNPYFMIRNPQFSHASNIVSASCSLEQIVTGADARNVERVTLVINRTQFVDANSGGEGSIAQVDGDISDLNNISMSVEIPTDETKPDQNYIFARIGVKLQGVEDMIYTQVEKLTF</sequence>
<dbReference type="EMBL" id="JAUKUC010000001">
    <property type="protein sequence ID" value="MDO1512177.1"/>
    <property type="molecule type" value="Genomic_DNA"/>
</dbReference>
<name>A0ABT8RP19_9FLAO</name>
<feature type="domain" description="DUF3823" evidence="1">
    <location>
        <begin position="30"/>
        <end position="116"/>
    </location>
</feature>
<feature type="domain" description="DUF3823" evidence="2">
    <location>
        <begin position="119"/>
        <end position="226"/>
    </location>
</feature>
<protein>
    <submittedName>
        <fullName evidence="3">DUF3823 domain-containing protein</fullName>
    </submittedName>
</protein>
<dbReference type="InterPro" id="IPR024278">
    <property type="entry name" value="DUF3823_N"/>
</dbReference>
<dbReference type="Pfam" id="PF12866">
    <property type="entry name" value="DUF3823"/>
    <property type="match status" value="1"/>
</dbReference>